<evidence type="ECO:0000313" key="6">
    <source>
        <dbReference type="Proteomes" id="UP000039046"/>
    </source>
</evidence>
<protein>
    <recommendedName>
        <fullName evidence="4">PAS domain-containing protein</fullName>
    </recommendedName>
</protein>
<dbReference type="Proteomes" id="UP000039046">
    <property type="component" value="Unassembled WGS sequence"/>
</dbReference>
<sequence length="205" mass="23013">MSSTLTVQAQLLKMNPWEIRALQYSVCEPSPPSSPRQLRATPRSRWGPLQDPIIYPGLYSGTGFDLMKILFYVMGRPNPQVHLGPVDCSVSLIVCDLDQADTPAIYVTDAFCSMTGYNTDEIIGRNCRFLQRPQSLQPNLRNVREKNLPSVKQIRNALSSHTEIQTNLINYKKTGQQFTNTLTLIPIHIPDCNANYVVGFAVESN</sequence>
<dbReference type="AlphaFoldDB" id="A0A0A1T1K0"/>
<evidence type="ECO:0000256" key="2">
    <source>
        <dbReference type="ARBA" id="ARBA00022643"/>
    </source>
</evidence>
<gene>
    <name evidence="5" type="ORF">VHEMI06786</name>
</gene>
<dbReference type="InterPro" id="IPR035965">
    <property type="entry name" value="PAS-like_dom_sf"/>
</dbReference>
<accession>A0A0A1T1K0</accession>
<dbReference type="GO" id="GO:0005634">
    <property type="term" value="C:nucleus"/>
    <property type="evidence" value="ECO:0007669"/>
    <property type="project" value="TreeGrafter"/>
</dbReference>
<dbReference type="Pfam" id="PF13426">
    <property type="entry name" value="PAS_9"/>
    <property type="match status" value="1"/>
</dbReference>
<keyword evidence="3" id="KW-0157">Chromophore</keyword>
<evidence type="ECO:0000256" key="1">
    <source>
        <dbReference type="ARBA" id="ARBA00022630"/>
    </source>
</evidence>
<dbReference type="PANTHER" id="PTHR47429">
    <property type="entry name" value="PROTEIN TWIN LOV 1"/>
    <property type="match status" value="1"/>
</dbReference>
<keyword evidence="6" id="KW-1185">Reference proteome</keyword>
<dbReference type="EMBL" id="CDHN01000003">
    <property type="protein sequence ID" value="CEJ91046.1"/>
    <property type="molecule type" value="Genomic_DNA"/>
</dbReference>
<dbReference type="InterPro" id="IPR000014">
    <property type="entry name" value="PAS"/>
</dbReference>
<keyword evidence="1" id="KW-0285">Flavoprotein</keyword>
<dbReference type="HOGENOM" id="CLU_080231_0_1_1"/>
<evidence type="ECO:0000256" key="3">
    <source>
        <dbReference type="ARBA" id="ARBA00022991"/>
    </source>
</evidence>
<dbReference type="SUPFAM" id="SSF55785">
    <property type="entry name" value="PYP-like sensor domain (PAS domain)"/>
    <property type="match status" value="1"/>
</dbReference>
<dbReference type="PANTHER" id="PTHR47429:SF7">
    <property type="entry name" value="GATA-FACTOR"/>
    <property type="match status" value="1"/>
</dbReference>
<dbReference type="STRING" id="1531966.A0A0A1T1K0"/>
<name>A0A0A1T1K0_9HYPO</name>
<dbReference type="PROSITE" id="PS50112">
    <property type="entry name" value="PAS"/>
    <property type="match status" value="1"/>
</dbReference>
<evidence type="ECO:0000313" key="5">
    <source>
        <dbReference type="EMBL" id="CEJ91046.1"/>
    </source>
</evidence>
<reference evidence="5 6" key="1">
    <citation type="journal article" date="2015" name="Genome Announc.">
        <title>Draft Genome Sequence and Gene Annotation of the Entomopathogenic Fungus Verticillium hemipterigenum.</title>
        <authorList>
            <person name="Horn F."/>
            <person name="Habel A."/>
            <person name="Scharf D.H."/>
            <person name="Dworschak J."/>
            <person name="Brakhage A.A."/>
            <person name="Guthke R."/>
            <person name="Hertweck C."/>
            <person name="Linde J."/>
        </authorList>
    </citation>
    <scope>NUCLEOTIDE SEQUENCE [LARGE SCALE GENOMIC DNA]</scope>
</reference>
<keyword evidence="2" id="KW-0288">FMN</keyword>
<proteinExistence type="predicted"/>
<dbReference type="OrthoDB" id="447251at2759"/>
<dbReference type="CDD" id="cd00130">
    <property type="entry name" value="PAS"/>
    <property type="match status" value="1"/>
</dbReference>
<dbReference type="Gene3D" id="3.30.450.20">
    <property type="entry name" value="PAS domain"/>
    <property type="match status" value="1"/>
</dbReference>
<organism evidence="5 6">
    <name type="scientific">[Torrubiella] hemipterigena</name>
    <dbReference type="NCBI Taxonomy" id="1531966"/>
    <lineage>
        <taxon>Eukaryota</taxon>
        <taxon>Fungi</taxon>
        <taxon>Dikarya</taxon>
        <taxon>Ascomycota</taxon>
        <taxon>Pezizomycotina</taxon>
        <taxon>Sordariomycetes</taxon>
        <taxon>Hypocreomycetidae</taxon>
        <taxon>Hypocreales</taxon>
        <taxon>Clavicipitaceae</taxon>
        <taxon>Clavicipitaceae incertae sedis</taxon>
        <taxon>'Torrubiella' clade</taxon>
    </lineage>
</organism>
<evidence type="ECO:0000259" key="4">
    <source>
        <dbReference type="PROSITE" id="PS50112"/>
    </source>
</evidence>
<feature type="domain" description="PAS" evidence="4">
    <location>
        <begin position="105"/>
        <end position="126"/>
    </location>
</feature>